<dbReference type="Proteomes" id="UP000269872">
    <property type="component" value="Unassembled WGS sequence"/>
</dbReference>
<dbReference type="EMBL" id="RBOC01000109">
    <property type="protein sequence ID" value="RMM09097.1"/>
    <property type="molecule type" value="Genomic_DNA"/>
</dbReference>
<organism evidence="2 5">
    <name type="scientific">Pseudomonas caricapapayae</name>
    <dbReference type="NCBI Taxonomy" id="46678"/>
    <lineage>
        <taxon>Bacteria</taxon>
        <taxon>Pseudomonadati</taxon>
        <taxon>Pseudomonadota</taxon>
        <taxon>Gammaproteobacteria</taxon>
        <taxon>Pseudomonadales</taxon>
        <taxon>Pseudomonadaceae</taxon>
        <taxon>Pseudomonas</taxon>
    </lineage>
</organism>
<name>A0A0P9KDZ7_9PSED</name>
<protein>
    <submittedName>
        <fullName evidence="2">Uncharacterized protein</fullName>
    </submittedName>
</protein>
<dbReference type="AlphaFoldDB" id="A0A0P9KDZ7"/>
<evidence type="ECO:0000313" key="3">
    <source>
        <dbReference type="EMBL" id="RMV72145.1"/>
    </source>
</evidence>
<comment type="caution">
    <text evidence="2">The sequence shown here is derived from an EMBL/GenBank/DDBJ whole genome shotgun (WGS) entry which is preliminary data.</text>
</comment>
<accession>A0A0P9KDZ7</accession>
<evidence type="ECO:0000313" key="4">
    <source>
        <dbReference type="Proteomes" id="UP000269872"/>
    </source>
</evidence>
<evidence type="ECO:0000313" key="5">
    <source>
        <dbReference type="Proteomes" id="UP000278587"/>
    </source>
</evidence>
<evidence type="ECO:0000256" key="1">
    <source>
        <dbReference type="SAM" id="MobiDB-lite"/>
    </source>
</evidence>
<evidence type="ECO:0000313" key="2">
    <source>
        <dbReference type="EMBL" id="RMM09097.1"/>
    </source>
</evidence>
<gene>
    <name evidence="3" type="ORF">ALP05_102220</name>
    <name evidence="2" type="ORF">ALQ84_102020</name>
</gene>
<proteinExistence type="predicted"/>
<feature type="compositionally biased region" description="Basic and acidic residues" evidence="1">
    <location>
        <begin position="7"/>
        <end position="17"/>
    </location>
</feature>
<dbReference type="EMBL" id="RBUY01000158">
    <property type="protein sequence ID" value="RMV72145.1"/>
    <property type="molecule type" value="Genomic_DNA"/>
</dbReference>
<sequence>MGSGFNDGRHEAPDTWLKKAPGAHRARRIAKLAGACIARSCLGYRPAALLR</sequence>
<reference evidence="4 5" key="1">
    <citation type="submission" date="2018-08" db="EMBL/GenBank/DDBJ databases">
        <title>Recombination of ecologically and evolutionarily significant loci maintains genetic cohesion in the Pseudomonas syringae species complex.</title>
        <authorList>
            <person name="Dillon M."/>
            <person name="Thakur S."/>
            <person name="Almeida R.N.D."/>
            <person name="Weir B.S."/>
            <person name="Guttman D.S."/>
        </authorList>
    </citation>
    <scope>NUCLEOTIDE SEQUENCE [LARGE SCALE GENOMIC DNA]</scope>
    <source>
        <strain evidence="2 5">ICMP 4086</strain>
        <strain evidence="3 4">ICMP 7496</strain>
    </source>
</reference>
<dbReference type="Proteomes" id="UP000278587">
    <property type="component" value="Unassembled WGS sequence"/>
</dbReference>
<feature type="region of interest" description="Disordered" evidence="1">
    <location>
        <begin position="1"/>
        <end position="22"/>
    </location>
</feature>